<evidence type="ECO:0000256" key="6">
    <source>
        <dbReference type="ARBA" id="ARBA00022801"/>
    </source>
</evidence>
<dbReference type="Pfam" id="PF10502">
    <property type="entry name" value="Peptidase_S26"/>
    <property type="match status" value="1"/>
</dbReference>
<dbReference type="InterPro" id="IPR019757">
    <property type="entry name" value="Pept_S26A_signal_pept_1_Lys-AS"/>
</dbReference>
<evidence type="ECO:0000256" key="7">
    <source>
        <dbReference type="RuleBase" id="RU003993"/>
    </source>
</evidence>
<comment type="caution">
    <text evidence="10">The sequence shown here is derived from an EMBL/GenBank/DDBJ whole genome shotgun (WGS) entry which is preliminary data.</text>
</comment>
<evidence type="ECO:0000256" key="5">
    <source>
        <dbReference type="ARBA" id="ARBA00022670"/>
    </source>
</evidence>
<evidence type="ECO:0000256" key="1">
    <source>
        <dbReference type="ARBA" id="ARBA00000677"/>
    </source>
</evidence>
<dbReference type="EMBL" id="BMOV01000001">
    <property type="protein sequence ID" value="GGO04480.1"/>
    <property type="molecule type" value="Genomic_DNA"/>
</dbReference>
<dbReference type="Proteomes" id="UP000602381">
    <property type="component" value="Unassembled WGS sequence"/>
</dbReference>
<proteinExistence type="inferred from homology"/>
<keyword evidence="7" id="KW-0472">Membrane</keyword>
<keyword evidence="7" id="KW-0812">Transmembrane</keyword>
<feature type="transmembrane region" description="Helical" evidence="7">
    <location>
        <begin position="36"/>
        <end position="55"/>
    </location>
</feature>
<dbReference type="InterPro" id="IPR000223">
    <property type="entry name" value="Pept_S26A_signal_pept_1"/>
</dbReference>
<accession>A0ABQ2L5S3</accession>
<dbReference type="SUPFAM" id="SSF51306">
    <property type="entry name" value="LexA/Signal peptidase"/>
    <property type="match status" value="1"/>
</dbReference>
<dbReference type="PANTHER" id="PTHR43390">
    <property type="entry name" value="SIGNAL PEPTIDASE I"/>
    <property type="match status" value="1"/>
</dbReference>
<evidence type="ECO:0000313" key="10">
    <source>
        <dbReference type="EMBL" id="GGO04480.1"/>
    </source>
</evidence>
<evidence type="ECO:0000259" key="9">
    <source>
        <dbReference type="Pfam" id="PF10502"/>
    </source>
</evidence>
<dbReference type="InterPro" id="IPR036286">
    <property type="entry name" value="LexA/Signal_pep-like_sf"/>
</dbReference>
<evidence type="ECO:0000313" key="11">
    <source>
        <dbReference type="Proteomes" id="UP000602381"/>
    </source>
</evidence>
<sequence length="286" mass="32449">MNDGEIRTKVTGSDASYAAKKEAGEPVGLGRQIKELVRFVLSVAVIVLGVRTFLFEPFNIPSESMLPTLMVGDYLFVSKYPYGYSHHSIITSPDLFSGRILDRAPKRGDVAVFKLPRDNKTDYIKRVIGLPGDHIQMRDGHLFINDQAVERQRIEDFVVEVSENTICSAPFLETAEDGKDYCRYPQYRETLPNAVSYNTLDLNPAGPSDNTRMFVVPAGHYFMMGDNRDNSLDSRRPQSTGVGYVPAENLVGRAEMIFFATDGGAHIWEPWFWFQSMRYKRFFSFL</sequence>
<dbReference type="PROSITE" id="PS00761">
    <property type="entry name" value="SPASE_I_3"/>
    <property type="match status" value="1"/>
</dbReference>
<dbReference type="PROSITE" id="PS00760">
    <property type="entry name" value="SPASE_I_2"/>
    <property type="match status" value="1"/>
</dbReference>
<dbReference type="PANTHER" id="PTHR43390:SF1">
    <property type="entry name" value="CHLOROPLAST PROCESSING PEPTIDASE"/>
    <property type="match status" value="1"/>
</dbReference>
<dbReference type="PRINTS" id="PR00727">
    <property type="entry name" value="LEADERPTASE"/>
</dbReference>
<dbReference type="Gene3D" id="2.10.109.10">
    <property type="entry name" value="Umud Fragment, subunit A"/>
    <property type="match status" value="1"/>
</dbReference>
<dbReference type="PROSITE" id="PS00501">
    <property type="entry name" value="SPASE_I_1"/>
    <property type="match status" value="1"/>
</dbReference>
<dbReference type="NCBIfam" id="TIGR02227">
    <property type="entry name" value="sigpep_I_bact"/>
    <property type="match status" value="1"/>
</dbReference>
<evidence type="ECO:0000256" key="3">
    <source>
        <dbReference type="ARBA" id="ARBA00013208"/>
    </source>
</evidence>
<keyword evidence="6 7" id="KW-0378">Hydrolase</keyword>
<dbReference type="InterPro" id="IPR019533">
    <property type="entry name" value="Peptidase_S26"/>
</dbReference>
<feature type="domain" description="Peptidase S26" evidence="9">
    <location>
        <begin position="34"/>
        <end position="259"/>
    </location>
</feature>
<dbReference type="EC" id="3.4.21.89" evidence="3 7"/>
<keyword evidence="11" id="KW-1185">Reference proteome</keyword>
<dbReference type="CDD" id="cd06530">
    <property type="entry name" value="S26_SPase_I"/>
    <property type="match status" value="1"/>
</dbReference>
<comment type="subcellular location">
    <subcellularLocation>
        <location evidence="8">Membrane</location>
        <topology evidence="8">Single-pass type II membrane protein</topology>
    </subcellularLocation>
</comment>
<gene>
    <name evidence="10" type="primary">sipF</name>
    <name evidence="10" type="ORF">GCM10007972_00890</name>
</gene>
<comment type="catalytic activity">
    <reaction evidence="1 7">
        <text>Cleavage of hydrophobic, N-terminal signal or leader sequences from secreted and periplasmic proteins.</text>
        <dbReference type="EC" id="3.4.21.89"/>
    </reaction>
</comment>
<dbReference type="InterPro" id="IPR019756">
    <property type="entry name" value="Pept_S26A_signal_pept_1_Ser-AS"/>
</dbReference>
<name>A0ABQ2L5S3_9PROT</name>
<dbReference type="InterPro" id="IPR019758">
    <property type="entry name" value="Pept_S26A_signal_pept_1_CS"/>
</dbReference>
<organism evidence="10 11">
    <name type="scientific">Iodidimonas muriae</name>
    <dbReference type="NCBI Taxonomy" id="261467"/>
    <lineage>
        <taxon>Bacteria</taxon>
        <taxon>Pseudomonadati</taxon>
        <taxon>Pseudomonadota</taxon>
        <taxon>Alphaproteobacteria</taxon>
        <taxon>Iodidimonadales</taxon>
        <taxon>Iodidimonadaceae</taxon>
        <taxon>Iodidimonas</taxon>
    </lineage>
</organism>
<reference evidence="11" key="1">
    <citation type="journal article" date="2019" name="Int. J. Syst. Evol. Microbiol.">
        <title>The Global Catalogue of Microorganisms (GCM) 10K type strain sequencing project: providing services to taxonomists for standard genome sequencing and annotation.</title>
        <authorList>
            <consortium name="The Broad Institute Genomics Platform"/>
            <consortium name="The Broad Institute Genome Sequencing Center for Infectious Disease"/>
            <person name="Wu L."/>
            <person name="Ma J."/>
        </authorList>
    </citation>
    <scope>NUCLEOTIDE SEQUENCE [LARGE SCALE GENOMIC DNA]</scope>
    <source>
        <strain evidence="11">JCM 17843</strain>
    </source>
</reference>
<evidence type="ECO:0000256" key="4">
    <source>
        <dbReference type="ARBA" id="ARBA00019232"/>
    </source>
</evidence>
<evidence type="ECO:0000256" key="8">
    <source>
        <dbReference type="RuleBase" id="RU362042"/>
    </source>
</evidence>
<comment type="similarity">
    <text evidence="2 8">Belongs to the peptidase S26 family.</text>
</comment>
<keyword evidence="5 7" id="KW-0645">Protease</keyword>
<keyword evidence="7" id="KW-1133">Transmembrane helix</keyword>
<evidence type="ECO:0000256" key="2">
    <source>
        <dbReference type="ARBA" id="ARBA00009370"/>
    </source>
</evidence>
<protein>
    <recommendedName>
        <fullName evidence="4 7">Signal peptidase I</fullName>
        <ecNumber evidence="3 7">3.4.21.89</ecNumber>
    </recommendedName>
</protein>